<evidence type="ECO:0000256" key="1">
    <source>
        <dbReference type="SAM" id="MobiDB-lite"/>
    </source>
</evidence>
<keyword evidence="3" id="KW-1185">Reference proteome</keyword>
<feature type="compositionally biased region" description="Low complexity" evidence="1">
    <location>
        <begin position="1"/>
        <end position="47"/>
    </location>
</feature>
<feature type="region of interest" description="Disordered" evidence="1">
    <location>
        <begin position="136"/>
        <end position="354"/>
    </location>
</feature>
<dbReference type="EMBL" id="GL832956">
    <property type="protein sequence ID" value="EGD76205.1"/>
    <property type="molecule type" value="Genomic_DNA"/>
</dbReference>
<dbReference type="OMA" id="AMEDHHE"/>
<feature type="compositionally biased region" description="Polar residues" evidence="1">
    <location>
        <begin position="100"/>
        <end position="115"/>
    </location>
</feature>
<feature type="region of interest" description="Disordered" evidence="1">
    <location>
        <begin position="1"/>
        <end position="121"/>
    </location>
</feature>
<feature type="compositionally biased region" description="Gly residues" evidence="1">
    <location>
        <begin position="185"/>
        <end position="195"/>
    </location>
</feature>
<sequence length="687" mass="74635">MGTNENAVLTAAEAATVTTPGTHSPQHQQQQLQRLPMSPSSPRSPSSLFLNHTKHHQQRPGPPPPPPPHSPLQPSQVIQEVQPAAVPRMPSRSSPPQPHTQPHGQRRSSNSSSPNGDAEHLPSISRLALQHISHVGASTTTAPRLASRERVGTSGSSGNGSATSLSHRGRGTRSAAMRHLHGKGDVGSGSSGGVVGSAHSQRGEGSLSPRRWARHRRLSRSSSDEGRIAAAMEDHHEAASRPATTFSGLPVRSASLKRHGSGGNGDARHAQTPLTAAGRSSAPRPRRRRHSSSSASPSSAATTSPSSATSRRAASYHHHHQKGHLYRGHPAPLHATGDDAQQAPGVYGHFRPRTRGRAVKLPTLRTERLLKTASVEEDSDSLRDRFHERQQELQRTRQTRDSVTHAKHRLPQRYMMVGYRASLANRQQMSEEELLHLQRLAVAPAPELYFGKGISGTVPQLRRRHLERAQLRGRLSIQGTHMNGVVREHEEGAPLKEEEEHVEEEEEQEEKEEEEEEEEEEEQEEEESVQHHDDDDDDAHSAPSEMSQLLMAKEDGSEGTGLQFGRISMGWEGTDLDPAQAQLDQELEDVKEEEGEEGDVEKEGEEEGHRDDCDDGDGGAAQEDVNGDTGAEEDQGAGDIDGDGDDEKAERANDSESAPVGAAENGRNCDEDRVQEAVAQDTTEGAE</sequence>
<feature type="region of interest" description="Disordered" evidence="1">
    <location>
        <begin position="476"/>
        <end position="687"/>
    </location>
</feature>
<gene>
    <name evidence="2" type="ORF">PTSG_00910</name>
</gene>
<feature type="compositionally biased region" description="Low complexity" evidence="1">
    <location>
        <begin position="292"/>
        <end position="313"/>
    </location>
</feature>
<dbReference type="KEGG" id="sre:PTSG_00910"/>
<feature type="compositionally biased region" description="Low complexity" evidence="1">
    <location>
        <begin position="152"/>
        <end position="166"/>
    </location>
</feature>
<dbReference type="RefSeq" id="XP_004998380.1">
    <property type="nucleotide sequence ID" value="XM_004998323.1"/>
</dbReference>
<feature type="compositionally biased region" description="Basic and acidic residues" evidence="1">
    <location>
        <begin position="222"/>
        <end position="239"/>
    </location>
</feature>
<dbReference type="GeneID" id="16078974"/>
<feature type="compositionally biased region" description="Basic and acidic residues" evidence="1">
    <location>
        <begin position="486"/>
        <end position="499"/>
    </location>
</feature>
<feature type="compositionally biased region" description="Acidic residues" evidence="1">
    <location>
        <begin position="585"/>
        <end position="606"/>
    </location>
</feature>
<feature type="compositionally biased region" description="Acidic residues" evidence="1">
    <location>
        <begin position="500"/>
        <end position="527"/>
    </location>
</feature>
<accession>F2TXU6</accession>
<feature type="compositionally biased region" description="Basic residues" evidence="1">
    <location>
        <begin position="167"/>
        <end position="181"/>
    </location>
</feature>
<name>F2TXU6_SALR5</name>
<feature type="compositionally biased region" description="Basic residues" evidence="1">
    <location>
        <begin position="314"/>
        <end position="327"/>
    </location>
</feature>
<feature type="compositionally biased region" description="Pro residues" evidence="1">
    <location>
        <begin position="60"/>
        <end position="71"/>
    </location>
</feature>
<protein>
    <submittedName>
        <fullName evidence="2">Uncharacterized protein</fullName>
    </submittedName>
</protein>
<evidence type="ECO:0000313" key="3">
    <source>
        <dbReference type="Proteomes" id="UP000007799"/>
    </source>
</evidence>
<feature type="compositionally biased region" description="Low complexity" evidence="1">
    <location>
        <begin position="83"/>
        <end position="92"/>
    </location>
</feature>
<dbReference type="Proteomes" id="UP000007799">
    <property type="component" value="Unassembled WGS sequence"/>
</dbReference>
<evidence type="ECO:0000313" key="2">
    <source>
        <dbReference type="EMBL" id="EGD76205.1"/>
    </source>
</evidence>
<proteinExistence type="predicted"/>
<organism evidence="3">
    <name type="scientific">Salpingoeca rosetta (strain ATCC 50818 / BSB-021)</name>
    <dbReference type="NCBI Taxonomy" id="946362"/>
    <lineage>
        <taxon>Eukaryota</taxon>
        <taxon>Choanoflagellata</taxon>
        <taxon>Craspedida</taxon>
        <taxon>Salpingoecidae</taxon>
        <taxon>Salpingoeca</taxon>
    </lineage>
</organism>
<reference evidence="2" key="1">
    <citation type="submission" date="2009-08" db="EMBL/GenBank/DDBJ databases">
        <title>Annotation of Salpingoeca rosetta.</title>
        <authorList>
            <consortium name="The Broad Institute Genome Sequencing Platform"/>
            <person name="Russ C."/>
            <person name="Cuomo C."/>
            <person name="Burger G."/>
            <person name="Gray M.W."/>
            <person name="Holland P.W.H."/>
            <person name="King N."/>
            <person name="Lang F.B.F."/>
            <person name="Roger A.J."/>
            <person name="Ruiz-Trillo I."/>
            <person name="Young S.K."/>
            <person name="Zeng Q."/>
            <person name="Gargeya S."/>
            <person name="Alvarado L."/>
            <person name="Berlin A."/>
            <person name="Chapman S.B."/>
            <person name="Chen Z."/>
            <person name="Freedman E."/>
            <person name="Gellesch M."/>
            <person name="Goldberg J."/>
            <person name="Griggs A."/>
            <person name="Gujja S."/>
            <person name="Heilman E."/>
            <person name="Heiman D."/>
            <person name="Howarth C."/>
            <person name="Mehta T."/>
            <person name="Neiman D."/>
            <person name="Pearson M."/>
            <person name="Roberts A."/>
            <person name="Saif S."/>
            <person name="Shea T."/>
            <person name="Shenoy N."/>
            <person name="Sisk P."/>
            <person name="Stolte C."/>
            <person name="Sykes S."/>
            <person name="White J."/>
            <person name="Yandava C."/>
            <person name="Haas B."/>
            <person name="Nusbaum C."/>
            <person name="Birren B."/>
        </authorList>
    </citation>
    <scope>NUCLEOTIDE SEQUENCE [LARGE SCALE GENOMIC DNA]</scope>
    <source>
        <strain evidence="2">ATCC 50818</strain>
    </source>
</reference>
<dbReference type="InParanoid" id="F2TXU6"/>
<dbReference type="AlphaFoldDB" id="F2TXU6"/>
<feature type="compositionally biased region" description="Acidic residues" evidence="1">
    <location>
        <begin position="630"/>
        <end position="647"/>
    </location>
</feature>